<dbReference type="GeneID" id="94846748"/>
<dbReference type="AlphaFoldDB" id="A0A1J4J8E9"/>
<dbReference type="PROSITE" id="PS50011">
    <property type="entry name" value="PROTEIN_KINASE_DOM"/>
    <property type="match status" value="1"/>
</dbReference>
<accession>A0A1J4J8E9</accession>
<protein>
    <recommendedName>
        <fullName evidence="3">Protein kinase domain-containing protein</fullName>
    </recommendedName>
</protein>
<dbReference type="GO" id="GO:0005524">
    <property type="term" value="F:ATP binding"/>
    <property type="evidence" value="ECO:0007669"/>
    <property type="project" value="InterPro"/>
</dbReference>
<evidence type="ECO:0000259" key="3">
    <source>
        <dbReference type="PROSITE" id="PS50011"/>
    </source>
</evidence>
<dbReference type="SUPFAM" id="SSF49785">
    <property type="entry name" value="Galactose-binding domain-like"/>
    <property type="match status" value="1"/>
</dbReference>
<feature type="domain" description="Protein kinase" evidence="3">
    <location>
        <begin position="1"/>
        <end position="269"/>
    </location>
</feature>
<dbReference type="InterPro" id="IPR001245">
    <property type="entry name" value="Ser-Thr/Tyr_kinase_cat_dom"/>
</dbReference>
<dbReference type="OrthoDB" id="10261027at2759"/>
<sequence length="679" mass="78392">MYLVQHKTNQSYFSMRLSQFKVNDSYQINKFTEEVELMSACRHASISPLKGFFLPNEQDETAAILTDYMNVGTVKNYIDQCAQYNLSIQGQNNNIQANSIYQNNSIYNTFHKMKIILGIAVGMMYLHSKNIIFADLRPENIFLNDQAESKIFNFSNAKTLSHSDDCINDPMEFSQYTAPEVLSGQCYDLKIDVYAFALISFEILIGKIAFSQNPTEYFNKICNGERPAFPPTFPLMLKTLFERCWDSNPLNRPKFNEIVYVLSNREAFIQVCSIPTGAYATNDNQSSEKEFEEYSLYLTQLLTDKEESNKLSLFSLQSKLIQQNQDISKVNSQFSNFRREIAKTRENLLNELALLRNEKIETQKMFTDTIKKQSEMINQLLEQNHKLSEELKLFKAESNPQSHKRNSSFDDTVVEDSPLVNFYSRSDSKSSFTLSNDDEEYKYASLPGISPQFNFVPSNMRQRTSGLANPQIQPRRSSEFNMKSLPPEGMVFQKQTSQPFIQLGIAENERKNDIFRGILDKLNNDYQHNLINSKIVFITGTSFSESDQNNLRNIVNYNWNSFWRSAPMNSPYIQIMLNYQAITITAYSLRVCGCDDQNVMLKSWVLEGSNNPNNPHCWVEIDTRINCPQLCEKHEALFKTKNTTGVFRCIRLRQTNFLNSNPVGFALTNIEFYGQVKKL</sequence>
<gene>
    <name evidence="4" type="ORF">TRFO_38449</name>
</gene>
<dbReference type="SUPFAM" id="SSF56112">
    <property type="entry name" value="Protein kinase-like (PK-like)"/>
    <property type="match status" value="1"/>
</dbReference>
<proteinExistence type="predicted"/>
<dbReference type="EMBL" id="MLAK01001244">
    <property type="protein sequence ID" value="OHS95466.1"/>
    <property type="molecule type" value="Genomic_DNA"/>
</dbReference>
<keyword evidence="1" id="KW-0675">Receptor</keyword>
<keyword evidence="5" id="KW-1185">Reference proteome</keyword>
<dbReference type="PANTHER" id="PTHR44329">
    <property type="entry name" value="SERINE/THREONINE-PROTEIN KINASE TNNI3K-RELATED"/>
    <property type="match status" value="1"/>
</dbReference>
<dbReference type="Pfam" id="PF07714">
    <property type="entry name" value="PK_Tyr_Ser-Thr"/>
    <property type="match status" value="1"/>
</dbReference>
<reference evidence="4" key="1">
    <citation type="submission" date="2016-10" db="EMBL/GenBank/DDBJ databases">
        <authorList>
            <person name="Benchimol M."/>
            <person name="Almeida L.G."/>
            <person name="Vasconcelos A.T."/>
            <person name="Perreira-Neves A."/>
            <person name="Rosa I.A."/>
            <person name="Tasca T."/>
            <person name="Bogo M.R."/>
            <person name="de Souza W."/>
        </authorList>
    </citation>
    <scope>NUCLEOTIDE SEQUENCE [LARGE SCALE GENOMIC DNA]</scope>
    <source>
        <strain evidence="4">K</strain>
    </source>
</reference>
<organism evidence="4 5">
    <name type="scientific">Tritrichomonas foetus</name>
    <dbReference type="NCBI Taxonomy" id="1144522"/>
    <lineage>
        <taxon>Eukaryota</taxon>
        <taxon>Metamonada</taxon>
        <taxon>Parabasalia</taxon>
        <taxon>Tritrichomonadida</taxon>
        <taxon>Tritrichomonadidae</taxon>
        <taxon>Tritrichomonas</taxon>
    </lineage>
</organism>
<evidence type="ECO:0000313" key="4">
    <source>
        <dbReference type="EMBL" id="OHS95466.1"/>
    </source>
</evidence>
<dbReference type="PANTHER" id="PTHR44329:SF214">
    <property type="entry name" value="PROTEIN KINASE DOMAIN-CONTAINING PROTEIN"/>
    <property type="match status" value="1"/>
</dbReference>
<evidence type="ECO:0000256" key="1">
    <source>
        <dbReference type="ARBA" id="ARBA00023170"/>
    </source>
</evidence>
<evidence type="ECO:0000256" key="2">
    <source>
        <dbReference type="SAM" id="Coils"/>
    </source>
</evidence>
<keyword evidence="2" id="KW-0175">Coiled coil</keyword>
<feature type="coiled-coil region" evidence="2">
    <location>
        <begin position="338"/>
        <end position="397"/>
    </location>
</feature>
<dbReference type="GO" id="GO:0004674">
    <property type="term" value="F:protein serine/threonine kinase activity"/>
    <property type="evidence" value="ECO:0007669"/>
    <property type="project" value="TreeGrafter"/>
</dbReference>
<dbReference type="InterPro" id="IPR000719">
    <property type="entry name" value="Prot_kinase_dom"/>
</dbReference>
<dbReference type="Gene3D" id="1.10.510.10">
    <property type="entry name" value="Transferase(Phosphotransferase) domain 1"/>
    <property type="match status" value="1"/>
</dbReference>
<dbReference type="RefSeq" id="XP_068348603.1">
    <property type="nucleotide sequence ID" value="XM_068512044.1"/>
</dbReference>
<evidence type="ECO:0000313" key="5">
    <source>
        <dbReference type="Proteomes" id="UP000179807"/>
    </source>
</evidence>
<dbReference type="InterPro" id="IPR008979">
    <property type="entry name" value="Galactose-bd-like_sf"/>
</dbReference>
<dbReference type="VEuPathDB" id="TrichDB:TRFO_38449"/>
<dbReference type="InterPro" id="IPR051681">
    <property type="entry name" value="Ser/Thr_Kinases-Pseudokinases"/>
</dbReference>
<comment type="caution">
    <text evidence="4">The sequence shown here is derived from an EMBL/GenBank/DDBJ whole genome shotgun (WGS) entry which is preliminary data.</text>
</comment>
<dbReference type="Proteomes" id="UP000179807">
    <property type="component" value="Unassembled WGS sequence"/>
</dbReference>
<dbReference type="Gene3D" id="2.60.120.260">
    <property type="entry name" value="Galactose-binding domain-like"/>
    <property type="match status" value="1"/>
</dbReference>
<name>A0A1J4J8E9_9EUKA</name>
<dbReference type="InterPro" id="IPR011009">
    <property type="entry name" value="Kinase-like_dom_sf"/>
</dbReference>